<feature type="non-terminal residue" evidence="2">
    <location>
        <position position="246"/>
    </location>
</feature>
<dbReference type="InParanoid" id="B7PVC1"/>
<reference evidence="3" key="2">
    <citation type="submission" date="2020-05" db="UniProtKB">
        <authorList>
            <consortium name="EnsemblMetazoa"/>
        </authorList>
    </citation>
    <scope>IDENTIFICATION</scope>
    <source>
        <strain evidence="3">wikel</strain>
    </source>
</reference>
<evidence type="ECO:0000313" key="4">
    <source>
        <dbReference type="Proteomes" id="UP000001555"/>
    </source>
</evidence>
<accession>B7PVC1</accession>
<reference evidence="2 4" key="1">
    <citation type="submission" date="2008-03" db="EMBL/GenBank/DDBJ databases">
        <title>Annotation of Ixodes scapularis.</title>
        <authorList>
            <consortium name="Ixodes scapularis Genome Project Consortium"/>
            <person name="Caler E."/>
            <person name="Hannick L.I."/>
            <person name="Bidwell S."/>
            <person name="Joardar V."/>
            <person name="Thiagarajan M."/>
            <person name="Amedeo P."/>
            <person name="Galinsky K.J."/>
            <person name="Schobel S."/>
            <person name="Inman J."/>
            <person name="Hostetler J."/>
            <person name="Miller J."/>
            <person name="Hammond M."/>
            <person name="Megy K."/>
            <person name="Lawson D."/>
            <person name="Kodira C."/>
            <person name="Sutton G."/>
            <person name="Meyer J."/>
            <person name="Hill C.A."/>
            <person name="Birren B."/>
            <person name="Nene V."/>
            <person name="Collins F."/>
            <person name="Alarcon-Chaidez F."/>
            <person name="Wikel S."/>
            <person name="Strausberg R."/>
        </authorList>
    </citation>
    <scope>NUCLEOTIDE SEQUENCE [LARGE SCALE GENOMIC DNA]</scope>
    <source>
        <strain evidence="4">Wikel</strain>
        <strain evidence="2">Wikel colony</strain>
    </source>
</reference>
<dbReference type="AlphaFoldDB" id="B7PVC1"/>
<dbReference type="HOGENOM" id="CLU_1131409_0_0_1"/>
<dbReference type="EMBL" id="DS798980">
    <property type="protein sequence ID" value="EEC10542.1"/>
    <property type="molecule type" value="Genomic_DNA"/>
</dbReference>
<protein>
    <submittedName>
        <fullName evidence="2 3">Uncharacterized protein</fullName>
    </submittedName>
</protein>
<organism>
    <name type="scientific">Ixodes scapularis</name>
    <name type="common">Black-legged tick</name>
    <name type="synonym">Deer tick</name>
    <dbReference type="NCBI Taxonomy" id="6945"/>
    <lineage>
        <taxon>Eukaryota</taxon>
        <taxon>Metazoa</taxon>
        <taxon>Ecdysozoa</taxon>
        <taxon>Arthropoda</taxon>
        <taxon>Chelicerata</taxon>
        <taxon>Arachnida</taxon>
        <taxon>Acari</taxon>
        <taxon>Parasitiformes</taxon>
        <taxon>Ixodida</taxon>
        <taxon>Ixodoidea</taxon>
        <taxon>Ixodidae</taxon>
        <taxon>Ixodinae</taxon>
        <taxon>Ixodes</taxon>
    </lineage>
</organism>
<sequence length="246" mass="26597">LGAAVGDGTGRHLRLITPPSPKAQAQMESGPGAVTLITARTAAVGPRPARGAVIRGHRASSPTTTNRRRGTDHPTQGYPRQKQERGHLGSPEYREFPTARSKSRGCYLQYELEAGDQSVCANLSAFPLALFLDRHAETRRMPDSRGPTLLAISQCRRRPCGRKRRGAGGGARRHSREIPIKMAPCESGSTPDQSAQEASTVTLQTLPEVRDLLDRGALLRTNALRAANWLPRRRLIARFGSTAAAG</sequence>
<dbReference type="EnsemblMetazoa" id="ISCW007866-RA">
    <property type="protein sequence ID" value="ISCW007866-PA"/>
    <property type="gene ID" value="ISCW007866"/>
</dbReference>
<dbReference type="EMBL" id="ABJB010355204">
    <property type="status" value="NOT_ANNOTATED_CDS"/>
    <property type="molecule type" value="Genomic_DNA"/>
</dbReference>
<feature type="region of interest" description="Disordered" evidence="1">
    <location>
        <begin position="45"/>
        <end position="97"/>
    </location>
</feature>
<gene>
    <name evidence="2" type="ORF">IscW_ISCW007866</name>
</gene>
<evidence type="ECO:0000256" key="1">
    <source>
        <dbReference type="SAM" id="MobiDB-lite"/>
    </source>
</evidence>
<dbReference type="VEuPathDB" id="VectorBase:ISCW007866"/>
<name>B7PVC1_IXOSC</name>
<feature type="non-terminal residue" evidence="2">
    <location>
        <position position="1"/>
    </location>
</feature>
<feature type="region of interest" description="Disordered" evidence="1">
    <location>
        <begin position="1"/>
        <end position="29"/>
    </location>
</feature>
<evidence type="ECO:0000313" key="3">
    <source>
        <dbReference type="EnsemblMetazoa" id="ISCW007866-PA"/>
    </source>
</evidence>
<feature type="compositionally biased region" description="Basic and acidic residues" evidence="1">
    <location>
        <begin position="81"/>
        <end position="97"/>
    </location>
</feature>
<dbReference type="PaxDb" id="6945-B7PVC1"/>
<proteinExistence type="predicted"/>
<dbReference type="Proteomes" id="UP000001555">
    <property type="component" value="Unassembled WGS sequence"/>
</dbReference>
<keyword evidence="4" id="KW-1185">Reference proteome</keyword>
<evidence type="ECO:0000313" key="2">
    <source>
        <dbReference type="EMBL" id="EEC10542.1"/>
    </source>
</evidence>
<dbReference type="VEuPathDB" id="VectorBase:ISCI007866"/>